<dbReference type="Proteomes" id="UP000504610">
    <property type="component" value="Chromosome 1"/>
</dbReference>
<dbReference type="InterPro" id="IPR006527">
    <property type="entry name" value="F-box-assoc_dom_typ1"/>
</dbReference>
<dbReference type="GeneID" id="108846547"/>
<protein>
    <submittedName>
        <fullName evidence="3">F-box protein At1g33530</fullName>
    </submittedName>
</protein>
<dbReference type="SMART" id="SM00256">
    <property type="entry name" value="FBOX"/>
    <property type="match status" value="1"/>
</dbReference>
<sequence>MVLSMVKQERECKIFSCSETTLSVEMPEDIVEEILHRIPARFLLRWKAVSKGWKSLIESGHLAEKHLRRRQKLYGAEEFKITFESSDDSDSRGFVAKTFTKYEGLPDNIKSQVLPRVPGSCDGLVCVYDLMNVYLTNPMTHVKRKLALSQRTKLSVGFGRDVVTGEYKVVVAYSFDDDRVEIMVFDLSTSKWRPRYKTAGPVPLSFNLINPKRNPVFVNGSLFWLCARGHSDILVMSLHTEKFRTLSQPKDIDVSSNVIYMWSREDRLCVSDLRQLRDSDVWVLVQDEVTKRWERTRFASADSAISTVIPPHKLNSAWFSPTLVSPYQFSSRTTLMR</sequence>
<dbReference type="Gene3D" id="1.20.1280.50">
    <property type="match status" value="1"/>
</dbReference>
<gene>
    <name evidence="3" type="primary">LOC108846547</name>
</gene>
<dbReference type="KEGG" id="rsz:108846547"/>
<reference evidence="3" key="2">
    <citation type="submission" date="2025-08" db="UniProtKB">
        <authorList>
            <consortium name="RefSeq"/>
        </authorList>
    </citation>
    <scope>IDENTIFICATION</scope>
    <source>
        <tissue evidence="3">Leaf</tissue>
    </source>
</reference>
<dbReference type="AlphaFoldDB" id="A0A6J0MSZ8"/>
<dbReference type="SUPFAM" id="SSF81383">
    <property type="entry name" value="F-box domain"/>
    <property type="match status" value="1"/>
</dbReference>
<dbReference type="OrthoDB" id="1103556at2759"/>
<dbReference type="PANTHER" id="PTHR31672">
    <property type="entry name" value="BNACNNG10540D PROTEIN"/>
    <property type="match status" value="1"/>
</dbReference>
<dbReference type="InterPro" id="IPR017451">
    <property type="entry name" value="F-box-assoc_interact_dom"/>
</dbReference>
<dbReference type="RefSeq" id="XP_018475279.2">
    <property type="nucleotide sequence ID" value="XM_018619777.2"/>
</dbReference>
<feature type="domain" description="F-box" evidence="1">
    <location>
        <begin position="20"/>
        <end position="70"/>
    </location>
</feature>
<reference evidence="2" key="1">
    <citation type="journal article" date="2019" name="Database">
        <title>The radish genome database (RadishGD): an integrated information resource for radish genomics.</title>
        <authorList>
            <person name="Yu H.J."/>
            <person name="Baek S."/>
            <person name="Lee Y.J."/>
            <person name="Cho A."/>
            <person name="Mun J.H."/>
        </authorList>
    </citation>
    <scope>NUCLEOTIDE SEQUENCE [LARGE SCALE GENOMIC DNA]</scope>
    <source>
        <strain evidence="2">cv. WK10039</strain>
    </source>
</reference>
<evidence type="ECO:0000313" key="2">
    <source>
        <dbReference type="Proteomes" id="UP000504610"/>
    </source>
</evidence>
<evidence type="ECO:0000259" key="1">
    <source>
        <dbReference type="PROSITE" id="PS50181"/>
    </source>
</evidence>
<name>A0A6J0MSZ8_RAPSA</name>
<proteinExistence type="predicted"/>
<organism evidence="2 3">
    <name type="scientific">Raphanus sativus</name>
    <name type="common">Radish</name>
    <name type="synonym">Raphanus raphanistrum var. sativus</name>
    <dbReference type="NCBI Taxonomy" id="3726"/>
    <lineage>
        <taxon>Eukaryota</taxon>
        <taxon>Viridiplantae</taxon>
        <taxon>Streptophyta</taxon>
        <taxon>Embryophyta</taxon>
        <taxon>Tracheophyta</taxon>
        <taxon>Spermatophyta</taxon>
        <taxon>Magnoliopsida</taxon>
        <taxon>eudicotyledons</taxon>
        <taxon>Gunneridae</taxon>
        <taxon>Pentapetalae</taxon>
        <taxon>rosids</taxon>
        <taxon>malvids</taxon>
        <taxon>Brassicales</taxon>
        <taxon>Brassicaceae</taxon>
        <taxon>Brassiceae</taxon>
        <taxon>Raphanus</taxon>
    </lineage>
</organism>
<dbReference type="Pfam" id="PF07734">
    <property type="entry name" value="FBA_1"/>
    <property type="match status" value="1"/>
</dbReference>
<dbReference type="PROSITE" id="PS50181">
    <property type="entry name" value="FBOX"/>
    <property type="match status" value="1"/>
</dbReference>
<dbReference type="Pfam" id="PF00646">
    <property type="entry name" value="F-box"/>
    <property type="match status" value="1"/>
</dbReference>
<dbReference type="SUPFAM" id="SSF82171">
    <property type="entry name" value="DPP6 N-terminal domain-like"/>
    <property type="match status" value="1"/>
</dbReference>
<dbReference type="PANTHER" id="PTHR31672:SF13">
    <property type="entry name" value="F-BOX PROTEIN CPR30-LIKE"/>
    <property type="match status" value="1"/>
</dbReference>
<dbReference type="InterPro" id="IPR001810">
    <property type="entry name" value="F-box_dom"/>
</dbReference>
<accession>A0A6J0MSZ8</accession>
<dbReference type="InterPro" id="IPR050796">
    <property type="entry name" value="SCF_F-box_component"/>
</dbReference>
<dbReference type="NCBIfam" id="TIGR01640">
    <property type="entry name" value="F_box_assoc_1"/>
    <property type="match status" value="1"/>
</dbReference>
<keyword evidence="2" id="KW-1185">Reference proteome</keyword>
<evidence type="ECO:0000313" key="3">
    <source>
        <dbReference type="RefSeq" id="XP_018475279.2"/>
    </source>
</evidence>
<dbReference type="InterPro" id="IPR036047">
    <property type="entry name" value="F-box-like_dom_sf"/>
</dbReference>